<dbReference type="Pfam" id="PF00008">
    <property type="entry name" value="EGF"/>
    <property type="match status" value="2"/>
</dbReference>
<evidence type="ECO:0000256" key="9">
    <source>
        <dbReference type="ARBA" id="ARBA00022692"/>
    </source>
</evidence>
<dbReference type="SUPFAM" id="SSF49313">
    <property type="entry name" value="Cadherin-like"/>
    <property type="match status" value="9"/>
</dbReference>
<feature type="domain" description="Cadherin" evidence="34">
    <location>
        <begin position="1122"/>
        <end position="1222"/>
    </location>
</feature>
<dbReference type="FunFam" id="2.10.25.10:FF:000011">
    <property type="entry name" value="Cadherin EGF LAG seven-pass G-type receptor"/>
    <property type="match status" value="1"/>
</dbReference>
<feature type="region of interest" description="Disordered" evidence="25">
    <location>
        <begin position="2851"/>
        <end position="2923"/>
    </location>
</feature>
<feature type="domain" description="EGF-like" evidence="29">
    <location>
        <begin position="1362"/>
        <end position="1398"/>
    </location>
</feature>
<dbReference type="CDD" id="cd00054">
    <property type="entry name" value="EGF_CA"/>
    <property type="match status" value="4"/>
</dbReference>
<dbReference type="RefSeq" id="XP_032819385.1">
    <property type="nucleotide sequence ID" value="XM_032963494.1"/>
</dbReference>
<keyword evidence="20" id="KW-0379">Hydroxylation</keyword>
<evidence type="ECO:0000256" key="22">
    <source>
        <dbReference type="PROSITE-ProRule" id="PRU00043"/>
    </source>
</evidence>
<feature type="transmembrane region" description="Helical" evidence="26">
    <location>
        <begin position="2704"/>
        <end position="2725"/>
    </location>
</feature>
<feature type="domain" description="EGF-like" evidence="29">
    <location>
        <begin position="1302"/>
        <end position="1360"/>
    </location>
</feature>
<dbReference type="FunFam" id="2.60.120.200:FF:000059">
    <property type="entry name" value="Cadherin EGF LAG seven-pass G-type receptor 1"/>
    <property type="match status" value="1"/>
</dbReference>
<evidence type="ECO:0000256" key="26">
    <source>
        <dbReference type="SAM" id="Phobius"/>
    </source>
</evidence>
<evidence type="ECO:0000259" key="31">
    <source>
        <dbReference type="PROSITE" id="PS50221"/>
    </source>
</evidence>
<keyword evidence="16 23" id="KW-1015">Disulfide bond</keyword>
<dbReference type="InterPro" id="IPR036445">
    <property type="entry name" value="GPCR_2_extracell_dom_sf"/>
</dbReference>
<dbReference type="InterPro" id="IPR001791">
    <property type="entry name" value="Laminin_G"/>
</dbReference>
<keyword evidence="18" id="KW-0325">Glycoprotein</keyword>
<feature type="domain" description="Cadherin" evidence="34">
    <location>
        <begin position="262"/>
        <end position="369"/>
    </location>
</feature>
<keyword evidence="11" id="KW-0677">Repeat</keyword>
<feature type="transmembrane region" description="Helical" evidence="26">
    <location>
        <begin position="2662"/>
        <end position="2683"/>
    </location>
</feature>
<organism evidence="35 36">
    <name type="scientific">Petromyzon marinus</name>
    <name type="common">Sea lamprey</name>
    <dbReference type="NCBI Taxonomy" id="7757"/>
    <lineage>
        <taxon>Eukaryota</taxon>
        <taxon>Metazoa</taxon>
        <taxon>Chordata</taxon>
        <taxon>Craniata</taxon>
        <taxon>Vertebrata</taxon>
        <taxon>Cyclostomata</taxon>
        <taxon>Hyperoartia</taxon>
        <taxon>Petromyzontiformes</taxon>
        <taxon>Petromyzontidae</taxon>
        <taxon>Petromyzon</taxon>
    </lineage>
</organism>
<dbReference type="FunFam" id="2.60.40.60:FF:000029">
    <property type="entry name" value="Cadherin EGF LAG seven-pass G-type receptor 3"/>
    <property type="match status" value="1"/>
</dbReference>
<dbReference type="SMART" id="SM00180">
    <property type="entry name" value="EGF_Lam"/>
    <property type="match status" value="1"/>
</dbReference>
<dbReference type="Gene3D" id="2.60.40.60">
    <property type="entry name" value="Cadherins"/>
    <property type="match status" value="9"/>
</dbReference>
<feature type="domain" description="EGF-like" evidence="29">
    <location>
        <begin position="1922"/>
        <end position="1959"/>
    </location>
</feature>
<feature type="disulfide bond" evidence="23">
    <location>
        <begin position="1350"/>
        <end position="1359"/>
    </location>
</feature>
<feature type="domain" description="GAIN-B" evidence="31">
    <location>
        <begin position="2337"/>
        <end position="2511"/>
    </location>
</feature>
<dbReference type="InterPro" id="IPR000832">
    <property type="entry name" value="GPCR_2_secretin-like"/>
</dbReference>
<dbReference type="SMART" id="SM00179">
    <property type="entry name" value="EGF_CA"/>
    <property type="match status" value="4"/>
</dbReference>
<comment type="subcellular location">
    <subcellularLocation>
        <location evidence="2">Cell membrane</location>
        <topology evidence="2">Multi-pass membrane protein</topology>
    </subcellularLocation>
</comment>
<dbReference type="InterPro" id="IPR000152">
    <property type="entry name" value="EGF-type_Asp/Asn_hydroxyl_site"/>
</dbReference>
<feature type="domain" description="G-protein coupled receptors family 2 profile 2" evidence="33">
    <location>
        <begin position="2518"/>
        <end position="2755"/>
    </location>
</feature>
<evidence type="ECO:0000256" key="3">
    <source>
        <dbReference type="ARBA" id="ARBA00007343"/>
    </source>
</evidence>
<dbReference type="PROSITE" id="PS00022">
    <property type="entry name" value="EGF_1"/>
    <property type="match status" value="5"/>
</dbReference>
<dbReference type="Proteomes" id="UP001318040">
    <property type="component" value="Chromosome 30"/>
</dbReference>
<keyword evidence="17 36" id="KW-0675">Receptor</keyword>
<dbReference type="FunFam" id="2.60.120.200:FF:000020">
    <property type="entry name" value="Cadherin EGF LAG seven-pass G-type receptor 2"/>
    <property type="match status" value="1"/>
</dbReference>
<evidence type="ECO:0000256" key="4">
    <source>
        <dbReference type="ARBA" id="ARBA00010933"/>
    </source>
</evidence>
<evidence type="ECO:0000256" key="23">
    <source>
        <dbReference type="PROSITE-ProRule" id="PRU00076"/>
    </source>
</evidence>
<name>A0AAJ7TK69_PETMA</name>
<dbReference type="Gene3D" id="2.60.120.200">
    <property type="match status" value="2"/>
</dbReference>
<dbReference type="GO" id="GO:0007166">
    <property type="term" value="P:cell surface receptor signaling pathway"/>
    <property type="evidence" value="ECO:0007669"/>
    <property type="project" value="InterPro"/>
</dbReference>
<feature type="domain" description="Laminin EGF-like" evidence="30">
    <location>
        <begin position="2016"/>
        <end position="2063"/>
    </location>
</feature>
<evidence type="ECO:0000256" key="24">
    <source>
        <dbReference type="PROSITE-ProRule" id="PRU00460"/>
    </source>
</evidence>
<dbReference type="SMART" id="SM00303">
    <property type="entry name" value="GPS"/>
    <property type="match status" value="1"/>
</dbReference>
<dbReference type="SUPFAM" id="SSF57196">
    <property type="entry name" value="EGF/Laminin"/>
    <property type="match status" value="3"/>
</dbReference>
<evidence type="ECO:0000256" key="14">
    <source>
        <dbReference type="ARBA" id="ARBA00023040"/>
    </source>
</evidence>
<dbReference type="InterPro" id="IPR009030">
    <property type="entry name" value="Growth_fac_rcpt_cys_sf"/>
</dbReference>
<dbReference type="PROSITE" id="PS01186">
    <property type="entry name" value="EGF_2"/>
    <property type="match status" value="3"/>
</dbReference>
<evidence type="ECO:0000256" key="21">
    <source>
        <dbReference type="ARBA" id="ARBA00023292"/>
    </source>
</evidence>
<comment type="similarity">
    <text evidence="4">Belongs to the G-protein coupled receptor 2 family. LN-TM7 subfamily.</text>
</comment>
<dbReference type="FunFam" id="4.10.1240.10:FF:000021">
    <property type="entry name" value="Cadherin EGF LAG seven-pass G-type receptor"/>
    <property type="match status" value="1"/>
</dbReference>
<evidence type="ECO:0000256" key="15">
    <source>
        <dbReference type="ARBA" id="ARBA00023136"/>
    </source>
</evidence>
<dbReference type="Gene3D" id="2.60.220.50">
    <property type="match status" value="1"/>
</dbReference>
<feature type="compositionally biased region" description="Pro residues" evidence="25">
    <location>
        <begin position="129"/>
        <end position="139"/>
    </location>
</feature>
<evidence type="ECO:0000256" key="13">
    <source>
        <dbReference type="ARBA" id="ARBA00022989"/>
    </source>
</evidence>
<dbReference type="FunFam" id="1.25.40.610:FF:000005">
    <property type="entry name" value="cadherin EGF LAG seven-pass G-type receptor 2"/>
    <property type="match status" value="1"/>
</dbReference>
<dbReference type="PROSITE" id="PS50027">
    <property type="entry name" value="EGF_LAM_2"/>
    <property type="match status" value="1"/>
</dbReference>
<dbReference type="InterPro" id="IPR013320">
    <property type="entry name" value="ConA-like_dom_sf"/>
</dbReference>
<dbReference type="GO" id="GO:0009952">
    <property type="term" value="P:anterior/posterior pattern specification"/>
    <property type="evidence" value="ECO:0007669"/>
    <property type="project" value="UniProtKB-ARBA"/>
</dbReference>
<evidence type="ECO:0000259" key="29">
    <source>
        <dbReference type="PROSITE" id="PS50026"/>
    </source>
</evidence>
<feature type="domain" description="Laminin G" evidence="28">
    <location>
        <begin position="1441"/>
        <end position="1645"/>
    </location>
</feature>
<feature type="compositionally biased region" description="Basic residues" evidence="25">
    <location>
        <begin position="242"/>
        <end position="253"/>
    </location>
</feature>
<dbReference type="Gene3D" id="4.10.1240.10">
    <property type="entry name" value="GPCR, family 2, extracellular hormone receptor domain"/>
    <property type="match status" value="1"/>
</dbReference>
<dbReference type="SUPFAM" id="SSF49899">
    <property type="entry name" value="Concanavalin A-like lectins/glucanases"/>
    <property type="match status" value="2"/>
</dbReference>
<dbReference type="InterPro" id="IPR001881">
    <property type="entry name" value="EGF-like_Ca-bd_dom"/>
</dbReference>
<evidence type="ECO:0000256" key="17">
    <source>
        <dbReference type="ARBA" id="ARBA00023170"/>
    </source>
</evidence>
<accession>A0AAJ7TK69</accession>
<feature type="transmembrane region" description="Helical" evidence="26">
    <location>
        <begin position="2622"/>
        <end position="2642"/>
    </location>
</feature>
<keyword evidence="13 26" id="KW-1133">Transmembrane helix</keyword>
<dbReference type="Pfam" id="PF00002">
    <property type="entry name" value="7tm_2"/>
    <property type="match status" value="1"/>
</dbReference>
<dbReference type="GO" id="GO:0005886">
    <property type="term" value="C:plasma membrane"/>
    <property type="evidence" value="ECO:0007669"/>
    <property type="project" value="UniProtKB-SubCell"/>
</dbReference>
<dbReference type="PROSITE" id="PS00232">
    <property type="entry name" value="CADHERIN_1"/>
    <property type="match status" value="6"/>
</dbReference>
<keyword evidence="7 23" id="KW-0245">EGF-like domain</keyword>
<feature type="transmembrane region" description="Helical" evidence="26">
    <location>
        <begin position="2516"/>
        <end position="2543"/>
    </location>
</feature>
<feature type="domain" description="EGF-like" evidence="29">
    <location>
        <begin position="1885"/>
        <end position="1921"/>
    </location>
</feature>
<reference evidence="36" key="1">
    <citation type="submission" date="2025-08" db="UniProtKB">
        <authorList>
            <consortium name="RefSeq"/>
        </authorList>
    </citation>
    <scope>IDENTIFICATION</scope>
    <source>
        <tissue evidence="36">Sperm</tissue>
    </source>
</reference>
<evidence type="ECO:0000259" key="33">
    <source>
        <dbReference type="PROSITE" id="PS50261"/>
    </source>
</evidence>
<feature type="signal peptide" evidence="27">
    <location>
        <begin position="1"/>
        <end position="26"/>
    </location>
</feature>
<dbReference type="FunFam" id="2.60.40.60:FF:000023">
    <property type="entry name" value="Cadherin EGF LAG seven-pass G-type receptor 3"/>
    <property type="match status" value="2"/>
</dbReference>
<dbReference type="InterPro" id="IPR002126">
    <property type="entry name" value="Cadherin-like_dom"/>
</dbReference>
<feature type="transmembrane region" description="Helical" evidence="26">
    <location>
        <begin position="2555"/>
        <end position="2573"/>
    </location>
</feature>
<dbReference type="PROSITE" id="PS00650">
    <property type="entry name" value="G_PROTEIN_RECEP_F2_2"/>
    <property type="match status" value="1"/>
</dbReference>
<dbReference type="PROSITE" id="PS50221">
    <property type="entry name" value="GAIN_B"/>
    <property type="match status" value="1"/>
</dbReference>
<feature type="region of interest" description="Disordered" evidence="25">
    <location>
        <begin position="217"/>
        <end position="258"/>
    </location>
</feature>
<dbReference type="CTD" id="1952"/>
<evidence type="ECO:0000256" key="8">
    <source>
        <dbReference type="ARBA" id="ARBA00022553"/>
    </source>
</evidence>
<dbReference type="FunFam" id="2.10.25.10:FF:000156">
    <property type="entry name" value="cadherin EGF LAG seven-pass G-type receptor 2"/>
    <property type="match status" value="1"/>
</dbReference>
<evidence type="ECO:0000256" key="25">
    <source>
        <dbReference type="SAM" id="MobiDB-lite"/>
    </source>
</evidence>
<feature type="domain" description="Cadherin" evidence="34">
    <location>
        <begin position="892"/>
        <end position="997"/>
    </location>
</feature>
<dbReference type="InterPro" id="IPR002049">
    <property type="entry name" value="LE_dom"/>
</dbReference>
<evidence type="ECO:0000256" key="1">
    <source>
        <dbReference type="ARBA" id="ARBA00002066"/>
    </source>
</evidence>
<keyword evidence="5" id="KW-0217">Developmental protein</keyword>
<evidence type="ECO:0000256" key="19">
    <source>
        <dbReference type="ARBA" id="ARBA00023224"/>
    </source>
</evidence>
<keyword evidence="12 22" id="KW-0106">Calcium</keyword>
<feature type="region of interest" description="Disordered" evidence="25">
    <location>
        <begin position="2808"/>
        <end position="2839"/>
    </location>
</feature>
<dbReference type="FunFam" id="2.60.40.60:FF:000038">
    <property type="entry name" value="Cadherin EGF LAG seven-pass G-type receptor 3"/>
    <property type="match status" value="1"/>
</dbReference>
<dbReference type="CDD" id="cd11304">
    <property type="entry name" value="Cadherin_repeat"/>
    <property type="match status" value="9"/>
</dbReference>
<dbReference type="SMART" id="SM00008">
    <property type="entry name" value="HormR"/>
    <property type="match status" value="1"/>
</dbReference>
<evidence type="ECO:0000256" key="2">
    <source>
        <dbReference type="ARBA" id="ARBA00004651"/>
    </source>
</evidence>
<dbReference type="Gene3D" id="2.10.25.10">
    <property type="entry name" value="Laminin"/>
    <property type="match status" value="7"/>
</dbReference>
<evidence type="ECO:0000256" key="12">
    <source>
        <dbReference type="ARBA" id="ARBA00022837"/>
    </source>
</evidence>
<sequence length="3139" mass="341095">MDALVLAWTLALSLCAPLSLLASSSSSPGPGWRDAASGKEAMAPRCALPPDGAPLLVYVRALLPPRTPPGAANRTARPHGRGCAEARTPLAHPGSLGTVPLVVRASAPPCVARGRRLLSLRAASYSPQGEPPPGSPSEGPPCETRRVSGDSRLAVDAARGAVFARRALCRGTARILLHALCPGPPAVPGSLGSPGLAPGSRGRALRRLPVLFSLRVAAPSPGAGGDGAADPGRPPPPPPPPPRRRRRRRRRARAANSYPRFPRSSYDVVMAENQPPGTAVVTLAAKDPDEGDAGRLEYSMTALVDSRSGDLFSIDNSTGAVATTRALDRESMAQHQFRVTAADWGSPRRTATCVLTVRVADMNDHAPVFEQSVYRDTIRENVEEGYPVLQLRATDGDSADNANILYRIVRGDQSVFEMDTRSGMLTTKGVVDREREERYTLVVEANDQGKDPGPRSATVTVVIGVLDENDNYPQFGEKRYSAEVREDVRPHSSVLAVAATDADKDSNAQVQFSIISGNSRGHFSMDPISGVVEVISTLDYELEREYTLWVRAQDSGRPTLSNNSGIVTVHVVDVNDNAPIFLSTPFQTSVLENAALGHSVLHIQAVDADAGDNSRLAYSLSNLPAAFPFAINNGTGWITVASELDREAVDRYEFTVEARDHGSPSLSASASVSITVIDVNDNKPEFTHKTYHVRLNEDAAVSTSVLTVTATDRDSNSVISYQISSGNTRSRFAMTSQSGGGLVTVALPLDYKQERRYVLTITASDGTLADTAQVFVNITDANTHRPVFQSSHYSVSVHEDRPVGSTVVVISATDEDMGENARITYFMEDNVPQFRIEPNSGAITTLVELDYEDRPTYTLAITAKDNGIPQKSDTTYVEIMVSDVNDNAPKFLRDRYQGSVLEDAPPFASVLTVSATDRDSGLNGRVQYTFQGGEDGDGDFTVESTSGLVRTVRRLDRENVAVYNLRAFAVDRGSPPLRTAVDVVVTVLDVNDNPPIFELDEISIYVKENSPVGSVVGYVTARDPDEGPNAQVMYQIIEGNIPEVFQLDIFSGELTVLTDLDYEARSEFVIVVQATSAPLVSRATVRIHVEDQNDNSPSLSNFEILFNNYVTNKSNSFPVGVIGRVPAHDPDVSDRLTYAFERGNEFNLLVLNRSTGELRLSRKLDNNRRLVAIMRVSVTDGVHSVSAQCVLRVAIITDDMLTNSITVRLENMSQERFLSPLLSLFLDGVSAVLSTPKEDIFVFNVQNDTDVRATRILNVSFSALLPGGGHGQYFSSEELQEQVYLNRSLLARILDQRVLPFDDNICLREPCENYMKCVSVQRFDSSAPFISSSTVLFRPIHPVHGLRCRCPPGFTGDYCETEINLCYSNPCGSNGSCLRREGGYTCVCQDDYTGEHCEVNVRSGRCVPGVCRNGGTCVNLLAGGFKCECPSGGYEWPYCEVTARSFPPQSFVTFRGLRQRFRMTVTLTFATKERSGLLLYNGRFNEKHDFMALEIVDEQIQLTFSAGEKSTLVTPFVPGGVSDGQWHTVQVHYYNRPNMGQAGLVRGPSEEKVAVVSVDDCDTSVAVKFGSVIGNYSCAAQGRQTGSKKSLDLTGPLLLGGVPNLPEEFPVRSRQFVGCMRDLQVDSRRVDMAGFIANNGTLPGCSAKKDFCVGDPCGNGGTCANRWESYSCECRLGFGGKNCSQVMSSPLRFMGNSRVSWELRPDVAISSPWFIGLMFRTRQSNATLLHASAGQYTSISLQVEDGTLVLGVQRGSGRSELLRLGTVTINDGDWHSLQVELRDERRGKEVRHVGVLSLDHGLYQNSGELGGGLHGLKLKSVHVGGLLGTAGGDSVQHGFRGCMQGVRMGDTPLGTVLPSLAEPQGAAVGATSAVRRVRVESGCSLPDPCDSSPCPPNSYCNDDWDSYSCVCEPGYYGQSCTDACSLNPCENQSSCRRKPSSSHGYTCECGDGFFGQYCESRADQPCPKGWWGNKICGPCNCDSSRGFDSDCNKNTGQCSCMANHYRPNGSESCFPCKCYVTGALSRTCDGETGQCPCKPGVVGQQCDLCDNPFAEVAASGCEVYYDGCPRAMAADIWWPRTKFGLPAAVPCPKDSFDKRPIGTAVRHCDDDKGWLPPNLYNCTSVTYTALKEMLERLERNETRMVPELSRRLAHQLHNATRHTARPFGSDVRVAYQLAARVLTFESDQNGFNLSATQDTLFTENMVHTGSALLEPRHHELWEQLQRAEGGTARLLRLYEEYAQALARNMMTIYLKPFAIVTPNLVLSVERVDKHNFTGDKFPRYHAAFFRGHTPWDTQTRALVPESIFLPPVKPSDRLGSQRGGGANRKTAGAAPRPSPTPGPDDEVDVTAPLGASAAVGAGGAAAAASPAEVARRRRHQLEDAPHAVLATLVFRSLGELLPQHYDSDRRSLRLPKRPVINAPVLSVTVFSETELSRHALEPPVLLEFRLQETHNRSKPICVFWNHSIPVSGEGGWSARGCELHSRNSTHITCRCNHMSSYALLMDMSNRELENEWMLTVVTYAAVSVSLLFLLVAFLVLLCLRSLRSNRCTIHKNLIVAIFFSELIFLIGINQTENQFACTVIAILLHYFFMCTFAWMFVEGLHVYRMLTEMRNINHGHMRFYYSTGWGVPAVITGLAVGLDPEGYGNPDFCWLSVHDTLIWSFAGPVCFVALMNIIIFIMAARESCAASRRGLKNPYTMADLRTAFLLLLLVSTTWLLGLLAVNNHLIIFHYLFAIFNSLQGFFILLFHCILDPEVREAWRFSCFGKKRQGDDTGITTKTSLLSRSLAYNNASAYEDGTPHRINIGTSTVSSVSTGRSAKSFTSHRDDLKHSAPGAQAGATEFDSSLFHNLKGDQDEPDSDSDSELSLDEEHSISLASTHSSDSEEEEDGRGYGGERAWDTTPAPAHNSSKGNGEKLVHSTPKVEYELGRVKPYWPGEFVTTASESEGPAGGGGTGERLRIETKVNIEPHPEGSVPDGLKLNGDGVVGGARDAAPTPVPAQTEIRKGILKNRVPYPTHPSAERRTEGLNAINRIHTELAGSRHGGGGGRTRAPSAGSSEGSRTGTGCSSSKFSSRQSSRERLNGINRIPMSVTGGSAGNAAAATGAGASHPNAGQPDDSSDSEVPGTSCSARGKDVS</sequence>
<protein>
    <submittedName>
        <fullName evidence="36">Cadherin EGF LAG seven-pass G-type receptor 2 isoform X1</fullName>
    </submittedName>
</protein>
<feature type="domain" description="Cadherin" evidence="34">
    <location>
        <begin position="476"/>
        <end position="581"/>
    </location>
</feature>
<keyword evidence="10 27" id="KW-0732">Signal</keyword>
<evidence type="ECO:0000256" key="16">
    <source>
        <dbReference type="ARBA" id="ARBA00023157"/>
    </source>
</evidence>
<dbReference type="Pfam" id="PF23592">
    <property type="entry name" value="Cadherin_CELSR2_9th"/>
    <property type="match status" value="1"/>
</dbReference>
<evidence type="ECO:0000256" key="10">
    <source>
        <dbReference type="ARBA" id="ARBA00022729"/>
    </source>
</evidence>
<dbReference type="PROSITE" id="PS00010">
    <property type="entry name" value="ASX_HYDROXYL"/>
    <property type="match status" value="2"/>
</dbReference>
<feature type="domain" description="EGF-like" evidence="29">
    <location>
        <begin position="1402"/>
        <end position="1440"/>
    </location>
</feature>
<dbReference type="FunFam" id="2.60.40.60:FF:000044">
    <property type="entry name" value="Cadherin, EGF LAG seven-pass G-type receptor 3"/>
    <property type="match status" value="1"/>
</dbReference>
<feature type="region of interest" description="Disordered" evidence="25">
    <location>
        <begin position="124"/>
        <end position="150"/>
    </location>
</feature>
<comment type="similarity">
    <text evidence="3">Belongs to the G-protein coupled receptor 2 family. Adhesion G-protein coupled receptor (ADGR) subfamily.</text>
</comment>
<dbReference type="SMART" id="SM00181">
    <property type="entry name" value="EGF"/>
    <property type="match status" value="6"/>
</dbReference>
<keyword evidence="6" id="KW-1003">Cell membrane</keyword>
<gene>
    <name evidence="36" type="primary">CELSR2</name>
</gene>
<dbReference type="FunFam" id="2.60.40.60:FF:000275">
    <property type="entry name" value="Si:dkey-30k22.7"/>
    <property type="match status" value="1"/>
</dbReference>
<dbReference type="SMART" id="SM00112">
    <property type="entry name" value="CA"/>
    <property type="match status" value="9"/>
</dbReference>
<evidence type="ECO:0000256" key="5">
    <source>
        <dbReference type="ARBA" id="ARBA00022473"/>
    </source>
</evidence>
<dbReference type="InterPro" id="IPR046338">
    <property type="entry name" value="GAIN_dom_sf"/>
</dbReference>
<feature type="domain" description="Cadherin" evidence="34">
    <location>
        <begin position="582"/>
        <end position="686"/>
    </location>
</feature>
<keyword evidence="8" id="KW-0597">Phosphoprotein</keyword>
<dbReference type="PRINTS" id="PR00205">
    <property type="entry name" value="CADHERIN"/>
</dbReference>
<dbReference type="CDD" id="cd00110">
    <property type="entry name" value="LamG"/>
    <property type="match status" value="2"/>
</dbReference>
<dbReference type="InterPro" id="IPR017983">
    <property type="entry name" value="GPCR_2_secretin-like_CS"/>
</dbReference>
<feature type="transmembrane region" description="Helical" evidence="26">
    <location>
        <begin position="2731"/>
        <end position="2754"/>
    </location>
</feature>
<dbReference type="PROSITE" id="PS50268">
    <property type="entry name" value="CADHERIN_2"/>
    <property type="match status" value="9"/>
</dbReference>
<evidence type="ECO:0000313" key="35">
    <source>
        <dbReference type="Proteomes" id="UP001318040"/>
    </source>
</evidence>
<feature type="region of interest" description="Disordered" evidence="25">
    <location>
        <begin position="2312"/>
        <end position="2350"/>
    </location>
</feature>
<keyword evidence="19" id="KW-0807">Transducer</keyword>
<evidence type="ECO:0000259" key="30">
    <source>
        <dbReference type="PROSITE" id="PS50027"/>
    </source>
</evidence>
<evidence type="ECO:0000256" key="7">
    <source>
        <dbReference type="ARBA" id="ARBA00022536"/>
    </source>
</evidence>
<dbReference type="CDD" id="cd00055">
    <property type="entry name" value="EGF_Lam"/>
    <property type="match status" value="1"/>
</dbReference>
<dbReference type="Pfam" id="PF02793">
    <property type="entry name" value="HRM"/>
    <property type="match status" value="1"/>
</dbReference>
<evidence type="ECO:0000313" key="36">
    <source>
        <dbReference type="RefSeq" id="XP_032819385.1"/>
    </source>
</evidence>
<feature type="disulfide bond" evidence="23">
    <location>
        <begin position="1949"/>
        <end position="1958"/>
    </location>
</feature>
<dbReference type="SUPFAM" id="SSF57184">
    <property type="entry name" value="Growth factor receptor domain"/>
    <property type="match status" value="1"/>
</dbReference>
<dbReference type="FunFam" id="2.60.40.60:FF:000013">
    <property type="entry name" value="Cadherin EGF LAG seven-pass G-type receptor"/>
    <property type="match status" value="1"/>
</dbReference>
<feature type="compositionally biased region" description="Acidic residues" evidence="25">
    <location>
        <begin position="2858"/>
        <end position="2870"/>
    </location>
</feature>
<feature type="disulfide bond" evidence="23">
    <location>
        <begin position="1388"/>
        <end position="1397"/>
    </location>
</feature>
<dbReference type="GO" id="GO:0007156">
    <property type="term" value="P:homophilic cell adhesion via plasma membrane adhesion molecules"/>
    <property type="evidence" value="ECO:0007669"/>
    <property type="project" value="InterPro"/>
</dbReference>
<dbReference type="InterPro" id="IPR001879">
    <property type="entry name" value="GPCR_2_extracellular_dom"/>
</dbReference>
<keyword evidence="15 26" id="KW-0472">Membrane</keyword>
<feature type="region of interest" description="Disordered" evidence="25">
    <location>
        <begin position="2970"/>
        <end position="3139"/>
    </location>
</feature>
<proteinExistence type="inferred from homology"/>
<feature type="domain" description="EGF-like" evidence="29">
    <location>
        <begin position="1648"/>
        <end position="1684"/>
    </location>
</feature>
<dbReference type="PROSITE" id="PS50025">
    <property type="entry name" value="LAM_G_DOMAIN"/>
    <property type="match status" value="2"/>
</dbReference>
<feature type="region of interest" description="Disordered" evidence="25">
    <location>
        <begin position="68"/>
        <end position="91"/>
    </location>
</feature>
<feature type="chain" id="PRO_5042472661" evidence="27">
    <location>
        <begin position="27"/>
        <end position="3139"/>
    </location>
</feature>
<dbReference type="PROSITE" id="PS50261">
    <property type="entry name" value="G_PROTEIN_RECEP_F2_4"/>
    <property type="match status" value="1"/>
</dbReference>
<evidence type="ECO:0000259" key="28">
    <source>
        <dbReference type="PROSITE" id="PS50025"/>
    </source>
</evidence>
<feature type="compositionally biased region" description="Pro residues" evidence="25">
    <location>
        <begin position="232"/>
        <end position="241"/>
    </location>
</feature>
<evidence type="ECO:0000259" key="32">
    <source>
        <dbReference type="PROSITE" id="PS50227"/>
    </source>
</evidence>
<dbReference type="PROSITE" id="PS01248">
    <property type="entry name" value="EGF_LAM_1"/>
    <property type="match status" value="1"/>
</dbReference>
<feature type="disulfide bond" evidence="24">
    <location>
        <begin position="2018"/>
        <end position="2035"/>
    </location>
</feature>
<dbReference type="PRINTS" id="PR00249">
    <property type="entry name" value="GPCRSECRETIN"/>
</dbReference>
<dbReference type="InterPro" id="IPR000742">
    <property type="entry name" value="EGF"/>
</dbReference>
<dbReference type="GO" id="GO:0007399">
    <property type="term" value="P:nervous system development"/>
    <property type="evidence" value="ECO:0007669"/>
    <property type="project" value="UniProtKB-ARBA"/>
</dbReference>
<dbReference type="InterPro" id="IPR000203">
    <property type="entry name" value="GPS"/>
</dbReference>
<feature type="compositionally biased region" description="Low complexity" evidence="25">
    <location>
        <begin position="3100"/>
        <end position="3111"/>
    </location>
</feature>
<keyword evidence="14" id="KW-0297">G-protein coupled receptor</keyword>
<dbReference type="GO" id="GO:0048513">
    <property type="term" value="P:animal organ development"/>
    <property type="evidence" value="ECO:0007669"/>
    <property type="project" value="UniProtKB-ARBA"/>
</dbReference>
<evidence type="ECO:0000259" key="34">
    <source>
        <dbReference type="PROSITE" id="PS50268"/>
    </source>
</evidence>
<feature type="domain" description="Laminin G" evidence="28">
    <location>
        <begin position="1688"/>
        <end position="1883"/>
    </location>
</feature>
<dbReference type="InterPro" id="IPR020894">
    <property type="entry name" value="Cadherin_CS"/>
</dbReference>
<dbReference type="FunFam" id="2.60.40.60:FF:000010">
    <property type="entry name" value="Cadherin EGF LAG seven-pass G-type receptor 3"/>
    <property type="match status" value="2"/>
</dbReference>
<feature type="domain" description="Cadherin" evidence="34">
    <location>
        <begin position="789"/>
        <end position="891"/>
    </location>
</feature>
<dbReference type="Pfam" id="PF16489">
    <property type="entry name" value="GAIN"/>
    <property type="match status" value="1"/>
</dbReference>
<evidence type="ECO:0000256" key="6">
    <source>
        <dbReference type="ARBA" id="ARBA00022475"/>
    </source>
</evidence>
<dbReference type="KEGG" id="pmrn:116947580"/>
<dbReference type="PROSITE" id="PS50227">
    <property type="entry name" value="G_PROTEIN_RECEP_F2_3"/>
    <property type="match status" value="1"/>
</dbReference>
<dbReference type="FunFam" id="1.20.1070.10:FF:000054">
    <property type="entry name" value="Adhesion G protein-coupled receptor E3"/>
    <property type="match status" value="1"/>
</dbReference>
<dbReference type="InterPro" id="IPR015919">
    <property type="entry name" value="Cadherin-like_sf"/>
</dbReference>
<feature type="disulfide bond" evidence="23">
    <location>
        <begin position="1674"/>
        <end position="1683"/>
    </location>
</feature>
<feature type="disulfide bond" evidence="23">
    <location>
        <begin position="1911"/>
        <end position="1920"/>
    </location>
</feature>
<dbReference type="CDD" id="cd15441">
    <property type="entry name" value="7tmB2_CELSR_Adhesion_IV"/>
    <property type="match status" value="1"/>
</dbReference>
<evidence type="ECO:0000256" key="18">
    <source>
        <dbReference type="ARBA" id="ARBA00023180"/>
    </source>
</evidence>
<dbReference type="SUPFAM" id="SSF81321">
    <property type="entry name" value="Family A G protein-coupled receptor-like"/>
    <property type="match status" value="1"/>
</dbReference>
<feature type="domain" description="Cadherin" evidence="34">
    <location>
        <begin position="998"/>
        <end position="1099"/>
    </location>
</feature>
<comment type="function">
    <text evidence="1">Receptor that may have an important role in cell/cell signaling during nervous system formation.</text>
</comment>
<dbReference type="FunFam" id="2.10.25.10:FF:000089">
    <property type="entry name" value="Cadherin EGF LAG seven-pass G-type receptor 3"/>
    <property type="match status" value="1"/>
</dbReference>
<dbReference type="GO" id="GO:0004930">
    <property type="term" value="F:G protein-coupled receptor activity"/>
    <property type="evidence" value="ECO:0007669"/>
    <property type="project" value="UniProtKB-KW"/>
</dbReference>
<keyword evidence="21 24" id="KW-0424">Laminin EGF-like domain</keyword>
<feature type="domain" description="G-protein coupled receptors family 2 profile 1" evidence="32">
    <location>
        <begin position="2048"/>
        <end position="2126"/>
    </location>
</feature>
<dbReference type="Pfam" id="PF01825">
    <property type="entry name" value="GPS"/>
    <property type="match status" value="1"/>
</dbReference>
<dbReference type="Gene3D" id="1.20.1070.10">
    <property type="entry name" value="Rhodopsin 7-helix transmembrane proteins"/>
    <property type="match status" value="1"/>
</dbReference>
<evidence type="ECO:0000256" key="27">
    <source>
        <dbReference type="SAM" id="SignalP"/>
    </source>
</evidence>
<dbReference type="InterPro" id="IPR057244">
    <property type="entry name" value="GAIN_B"/>
</dbReference>
<feature type="transmembrane region" description="Helical" evidence="26">
    <location>
        <begin position="2579"/>
        <end position="2601"/>
    </location>
</feature>
<feature type="disulfide bond" evidence="24">
    <location>
        <begin position="2016"/>
        <end position="2028"/>
    </location>
</feature>
<comment type="caution">
    <text evidence="23">Lacks conserved residue(s) required for the propagation of feature annotation.</text>
</comment>
<dbReference type="Pfam" id="PF00053">
    <property type="entry name" value="EGF_laminin"/>
    <property type="match status" value="1"/>
</dbReference>
<dbReference type="PROSITE" id="PS50026">
    <property type="entry name" value="EGF_3"/>
    <property type="match status" value="6"/>
</dbReference>
<dbReference type="GO" id="GO:0005509">
    <property type="term" value="F:calcium ion binding"/>
    <property type="evidence" value="ECO:0007669"/>
    <property type="project" value="UniProtKB-UniRule"/>
</dbReference>
<dbReference type="PANTHER" id="PTHR24026:SF51">
    <property type="entry name" value="PROTOCADHERIN-LIKE WING POLARITY PROTEIN STAN"/>
    <property type="match status" value="1"/>
</dbReference>
<keyword evidence="35" id="KW-1185">Reference proteome</keyword>
<dbReference type="SMART" id="SM00282">
    <property type="entry name" value="LamG"/>
    <property type="match status" value="2"/>
</dbReference>
<dbReference type="Pfam" id="PF00028">
    <property type="entry name" value="Cadherin"/>
    <property type="match status" value="8"/>
</dbReference>
<evidence type="ECO:0000256" key="20">
    <source>
        <dbReference type="ARBA" id="ARBA00023278"/>
    </source>
</evidence>
<feature type="disulfide bond" evidence="24">
    <location>
        <begin position="2037"/>
        <end position="2046"/>
    </location>
</feature>
<evidence type="ECO:0000256" key="11">
    <source>
        <dbReference type="ARBA" id="ARBA00022737"/>
    </source>
</evidence>
<dbReference type="PANTHER" id="PTHR24026">
    <property type="entry name" value="FAT ATYPICAL CADHERIN-RELATED"/>
    <property type="match status" value="1"/>
</dbReference>
<feature type="domain" description="Cadherin" evidence="34">
    <location>
        <begin position="687"/>
        <end position="788"/>
    </location>
</feature>
<feature type="domain" description="Cadherin" evidence="34">
    <location>
        <begin position="370"/>
        <end position="475"/>
    </location>
</feature>
<dbReference type="FunFam" id="2.10.25.10:FF:000113">
    <property type="entry name" value="Cadherin, EGF LAG seven-pass G-type receptor 3"/>
    <property type="match status" value="1"/>
</dbReference>
<dbReference type="Pfam" id="PF02210">
    <property type="entry name" value="Laminin_G_2"/>
    <property type="match status" value="2"/>
</dbReference>
<dbReference type="InterPro" id="IPR017981">
    <property type="entry name" value="GPCR_2-like_7TM"/>
</dbReference>
<dbReference type="InterPro" id="IPR056286">
    <property type="entry name" value="Cadherin_CELSR1-3_9th"/>
</dbReference>
<dbReference type="InterPro" id="IPR032471">
    <property type="entry name" value="AGRL2-4_GAIN_subdom_A"/>
</dbReference>
<keyword evidence="9 26" id="KW-0812">Transmembrane</keyword>